<keyword evidence="2" id="KW-0804">Transcription</keyword>
<dbReference type="Proteomes" id="UP001175271">
    <property type="component" value="Unassembled WGS sequence"/>
</dbReference>
<organism evidence="4 5">
    <name type="scientific">Steinernema hermaphroditum</name>
    <dbReference type="NCBI Taxonomy" id="289476"/>
    <lineage>
        <taxon>Eukaryota</taxon>
        <taxon>Metazoa</taxon>
        <taxon>Ecdysozoa</taxon>
        <taxon>Nematoda</taxon>
        <taxon>Chromadorea</taxon>
        <taxon>Rhabditida</taxon>
        <taxon>Tylenchina</taxon>
        <taxon>Panagrolaimomorpha</taxon>
        <taxon>Strongyloidoidea</taxon>
        <taxon>Steinernematidae</taxon>
        <taxon>Steinernema</taxon>
    </lineage>
</organism>
<dbReference type="EMBL" id="JAUCMV010000004">
    <property type="protein sequence ID" value="KAK0406657.1"/>
    <property type="molecule type" value="Genomic_DNA"/>
</dbReference>
<dbReference type="SUPFAM" id="SSF48508">
    <property type="entry name" value="Nuclear receptor ligand-binding domain"/>
    <property type="match status" value="1"/>
</dbReference>
<evidence type="ECO:0000313" key="4">
    <source>
        <dbReference type="EMBL" id="KAK0406657.1"/>
    </source>
</evidence>
<dbReference type="InterPro" id="IPR035500">
    <property type="entry name" value="NHR-like_dom_sf"/>
</dbReference>
<keyword evidence="3" id="KW-0675">Receptor</keyword>
<evidence type="ECO:0000256" key="2">
    <source>
        <dbReference type="ARBA" id="ARBA00023163"/>
    </source>
</evidence>
<keyword evidence="5" id="KW-1185">Reference proteome</keyword>
<reference evidence="4" key="1">
    <citation type="submission" date="2023-06" db="EMBL/GenBank/DDBJ databases">
        <title>Genomic analysis of the entomopathogenic nematode Steinernema hermaphroditum.</title>
        <authorList>
            <person name="Schwarz E.M."/>
            <person name="Heppert J.K."/>
            <person name="Baniya A."/>
            <person name="Schwartz H.T."/>
            <person name="Tan C.-H."/>
            <person name="Antoshechkin I."/>
            <person name="Sternberg P.W."/>
            <person name="Goodrich-Blair H."/>
            <person name="Dillman A.R."/>
        </authorList>
    </citation>
    <scope>NUCLEOTIDE SEQUENCE</scope>
    <source>
        <strain evidence="4">PS9179</strain>
        <tissue evidence="4">Whole animal</tissue>
    </source>
</reference>
<dbReference type="Gene3D" id="1.10.565.10">
    <property type="entry name" value="Retinoid X Receptor"/>
    <property type="match status" value="1"/>
</dbReference>
<proteinExistence type="predicted"/>
<evidence type="ECO:0008006" key="6">
    <source>
        <dbReference type="Google" id="ProtNLM"/>
    </source>
</evidence>
<protein>
    <recommendedName>
        <fullName evidence="6">NR LBD domain-containing protein</fullName>
    </recommendedName>
</protein>
<evidence type="ECO:0000313" key="5">
    <source>
        <dbReference type="Proteomes" id="UP001175271"/>
    </source>
</evidence>
<keyword evidence="1" id="KW-0805">Transcription regulation</keyword>
<gene>
    <name evidence="4" type="ORF">QR680_018713</name>
</gene>
<dbReference type="AlphaFoldDB" id="A0AA39HIT0"/>
<evidence type="ECO:0000256" key="1">
    <source>
        <dbReference type="ARBA" id="ARBA00023015"/>
    </source>
</evidence>
<name>A0AA39HIT0_9BILA</name>
<comment type="caution">
    <text evidence="4">The sequence shown here is derived from an EMBL/GenBank/DDBJ whole genome shotgun (WGS) entry which is preliminary data.</text>
</comment>
<evidence type="ECO:0000256" key="3">
    <source>
        <dbReference type="ARBA" id="ARBA00023170"/>
    </source>
</evidence>
<dbReference type="PANTHER" id="PTHR46587">
    <property type="entry name" value="NUCLEAR HORMONE RECEPTOR FAMILY"/>
    <property type="match status" value="1"/>
</dbReference>
<accession>A0AA39HIT0</accession>
<sequence>MRAEWLQDKVLKGRAYGEDFSTIYKVQCVLMFEWVERLDDFKAIKNPVDKTLLLREFALRYLLLDNLFHTVDLGFSDRIVLVNNTVIMPGHFPPKASEKVIGELFTWYKDNGAADAATRMGNVLLLLGHIPNHMKNLYEAAFGVMYEWDSFMTNLLKI</sequence>